<name>A0A0R2JV05_9LACO</name>
<feature type="transmembrane region" description="Helical" evidence="1">
    <location>
        <begin position="137"/>
        <end position="166"/>
    </location>
</feature>
<evidence type="ECO:0008006" key="4">
    <source>
        <dbReference type="Google" id="ProtNLM"/>
    </source>
</evidence>
<dbReference type="STRING" id="1620.IV67_GL000077"/>
<evidence type="ECO:0000313" key="3">
    <source>
        <dbReference type="Proteomes" id="UP000051673"/>
    </source>
</evidence>
<keyword evidence="3" id="KW-1185">Reference proteome</keyword>
<feature type="transmembrane region" description="Helical" evidence="1">
    <location>
        <begin position="222"/>
        <end position="242"/>
    </location>
</feature>
<dbReference type="InterPro" id="IPR010390">
    <property type="entry name" value="ABC-2_transporter-like"/>
</dbReference>
<comment type="caution">
    <text evidence="2">The sequence shown here is derived from an EMBL/GenBank/DDBJ whole genome shotgun (WGS) entry which is preliminary data.</text>
</comment>
<feature type="transmembrane region" description="Helical" evidence="1">
    <location>
        <begin position="56"/>
        <end position="75"/>
    </location>
</feature>
<accession>A0A0R2JV05</accession>
<dbReference type="PANTHER" id="PTHR36833:SF1">
    <property type="entry name" value="INTEGRAL MEMBRANE TRANSPORT PROTEIN"/>
    <property type="match status" value="1"/>
</dbReference>
<sequence length="254" mass="29309">MYKEFINRDFKRIWLYKWDVLFGNLGFLIDSLSTLFIIFVLTNFKNGIGGWSSQEVILMYLFMHMALSIWETFFVTTMDIPELIQDGTLDVLLMRPINLLLQVIMVEIDEEAMVEAVIYTVSFFALLIHVQGLNLLVVLLASVLLLTTLALIEGIYLCFSSLAFWIKQVDGVTSIYWQLIQLADYPMSIYPKTIQIVLSIIPVGFMAYYPVSFLLHKIQHPAVMVMTILSGPLFFLLVYHTIWKKGLQNYTSFS</sequence>
<reference evidence="2 3" key="1">
    <citation type="journal article" date="2015" name="Genome Announc.">
        <title>Expanding the biotechnology potential of lactobacilli through comparative genomics of 213 strains and associated genera.</title>
        <authorList>
            <person name="Sun Z."/>
            <person name="Harris H.M."/>
            <person name="McCann A."/>
            <person name="Guo C."/>
            <person name="Argimon S."/>
            <person name="Zhang W."/>
            <person name="Yang X."/>
            <person name="Jeffery I.B."/>
            <person name="Cooney J.C."/>
            <person name="Kagawa T.F."/>
            <person name="Liu W."/>
            <person name="Song Y."/>
            <person name="Salvetti E."/>
            <person name="Wrobel A."/>
            <person name="Rasinkangas P."/>
            <person name="Parkhill J."/>
            <person name="Rea M.C."/>
            <person name="O'Sullivan O."/>
            <person name="Ritari J."/>
            <person name="Douillard F.P."/>
            <person name="Paul Ross R."/>
            <person name="Yang R."/>
            <person name="Briner A.E."/>
            <person name="Felis G.E."/>
            <person name="de Vos W.M."/>
            <person name="Barrangou R."/>
            <person name="Klaenhammer T.R."/>
            <person name="Caufield P.W."/>
            <person name="Cui Y."/>
            <person name="Zhang H."/>
            <person name="O'Toole P.W."/>
        </authorList>
    </citation>
    <scope>NUCLEOTIDE SEQUENCE [LARGE SCALE GENOMIC DNA]</scope>
    <source>
        <strain evidence="2 3">DSM 20014</strain>
    </source>
</reference>
<dbReference type="EMBL" id="JQCD01000004">
    <property type="protein sequence ID" value="KRN78061.1"/>
    <property type="molecule type" value="Genomic_DNA"/>
</dbReference>
<dbReference type="Pfam" id="PF06182">
    <property type="entry name" value="ABC2_membrane_6"/>
    <property type="match status" value="1"/>
</dbReference>
<feature type="transmembrane region" description="Helical" evidence="1">
    <location>
        <begin position="21"/>
        <end position="44"/>
    </location>
</feature>
<organism evidence="2 3">
    <name type="scientific">Weissella minor</name>
    <dbReference type="NCBI Taxonomy" id="1620"/>
    <lineage>
        <taxon>Bacteria</taxon>
        <taxon>Bacillati</taxon>
        <taxon>Bacillota</taxon>
        <taxon>Bacilli</taxon>
        <taxon>Lactobacillales</taxon>
        <taxon>Lactobacillaceae</taxon>
        <taxon>Weissella</taxon>
    </lineage>
</organism>
<protein>
    <recommendedName>
        <fullName evidence="4">ABC transporter permease</fullName>
    </recommendedName>
</protein>
<dbReference type="PATRIC" id="fig|1620.3.peg.82"/>
<keyword evidence="1" id="KW-0812">Transmembrane</keyword>
<keyword evidence="1" id="KW-1133">Transmembrane helix</keyword>
<dbReference type="PANTHER" id="PTHR36833">
    <property type="entry name" value="SLR0610 PROTEIN-RELATED"/>
    <property type="match status" value="1"/>
</dbReference>
<dbReference type="Proteomes" id="UP000051673">
    <property type="component" value="Unassembled WGS sequence"/>
</dbReference>
<keyword evidence="1" id="KW-0472">Membrane</keyword>
<evidence type="ECO:0000256" key="1">
    <source>
        <dbReference type="SAM" id="Phobius"/>
    </source>
</evidence>
<dbReference type="AlphaFoldDB" id="A0A0R2JV05"/>
<gene>
    <name evidence="2" type="ORF">IV67_GL000077</name>
</gene>
<feature type="transmembrane region" description="Helical" evidence="1">
    <location>
        <begin position="194"/>
        <end position="215"/>
    </location>
</feature>
<evidence type="ECO:0000313" key="2">
    <source>
        <dbReference type="EMBL" id="KRN78061.1"/>
    </source>
</evidence>
<proteinExistence type="predicted"/>